<comment type="function">
    <text evidence="1 9">Is required not only for elongation of protein synthesis but also for the initiation of all mRNA translation through initiator tRNA(fMet) aminoacylation.</text>
</comment>
<dbReference type="CDD" id="cd07957">
    <property type="entry name" value="Anticodon_Ia_Met"/>
    <property type="match status" value="1"/>
</dbReference>
<name>A0A6H1Q0Q9_9PROT</name>
<proteinExistence type="inferred from homology"/>
<dbReference type="PANTHER" id="PTHR43326:SF1">
    <property type="entry name" value="METHIONINE--TRNA LIGASE, MITOCHONDRIAL"/>
    <property type="match status" value="1"/>
</dbReference>
<dbReference type="Gene3D" id="2.170.220.10">
    <property type="match status" value="1"/>
</dbReference>
<keyword evidence="7 9" id="KW-0648">Protein biosynthesis</keyword>
<dbReference type="Gene3D" id="1.10.730.10">
    <property type="entry name" value="Isoleucyl-tRNA Synthetase, Domain 1"/>
    <property type="match status" value="1"/>
</dbReference>
<evidence type="ECO:0000313" key="12">
    <source>
        <dbReference type="EMBL" id="QIZ20371.1"/>
    </source>
</evidence>
<dbReference type="FunFam" id="2.170.220.10:FF:000002">
    <property type="entry name" value="Methionine--tRNA ligase"/>
    <property type="match status" value="1"/>
</dbReference>
<dbReference type="GO" id="GO:0005737">
    <property type="term" value="C:cytoplasm"/>
    <property type="evidence" value="ECO:0007669"/>
    <property type="project" value="UniProtKB-SubCell"/>
</dbReference>
<keyword evidence="13" id="KW-1185">Reference proteome</keyword>
<evidence type="ECO:0000256" key="4">
    <source>
        <dbReference type="ARBA" id="ARBA00022598"/>
    </source>
</evidence>
<dbReference type="Pfam" id="PF09334">
    <property type="entry name" value="tRNA-synt_1g"/>
    <property type="match status" value="2"/>
</dbReference>
<dbReference type="InterPro" id="IPR033911">
    <property type="entry name" value="MetRS_core"/>
</dbReference>
<dbReference type="InterPro" id="IPR001412">
    <property type="entry name" value="aa-tRNA-synth_I_CS"/>
</dbReference>
<accession>A0A6H1Q0Q9</accession>
<keyword evidence="3 9" id="KW-0963">Cytoplasm</keyword>
<evidence type="ECO:0000313" key="13">
    <source>
        <dbReference type="Proteomes" id="UP000501094"/>
    </source>
</evidence>
<dbReference type="NCBIfam" id="NF008900">
    <property type="entry name" value="PRK12267.1"/>
    <property type="match status" value="1"/>
</dbReference>
<dbReference type="CDD" id="cd00814">
    <property type="entry name" value="MetRS_core"/>
    <property type="match status" value="1"/>
</dbReference>
<dbReference type="NCBIfam" id="TIGR00398">
    <property type="entry name" value="metG"/>
    <property type="match status" value="1"/>
</dbReference>
<evidence type="ECO:0000259" key="10">
    <source>
        <dbReference type="Pfam" id="PF09334"/>
    </source>
</evidence>
<dbReference type="SUPFAM" id="SSF52374">
    <property type="entry name" value="Nucleotidylyl transferase"/>
    <property type="match status" value="1"/>
</dbReference>
<dbReference type="GO" id="GO:0005524">
    <property type="term" value="F:ATP binding"/>
    <property type="evidence" value="ECO:0007669"/>
    <property type="project" value="UniProtKB-UniRule"/>
</dbReference>
<evidence type="ECO:0000256" key="8">
    <source>
        <dbReference type="ARBA" id="ARBA00023146"/>
    </source>
</evidence>
<feature type="domain" description="Methionyl-tRNA synthetase anticodon-binding" evidence="11">
    <location>
        <begin position="375"/>
        <end position="511"/>
    </location>
</feature>
<dbReference type="EMBL" id="CP038852">
    <property type="protein sequence ID" value="QIZ20371.1"/>
    <property type="molecule type" value="Genomic_DNA"/>
</dbReference>
<dbReference type="HAMAP" id="MF_01228">
    <property type="entry name" value="Met_tRNA_synth_type2"/>
    <property type="match status" value="1"/>
</dbReference>
<dbReference type="RefSeq" id="WP_168606266.1">
    <property type="nucleotide sequence ID" value="NZ_CP038852.1"/>
</dbReference>
<feature type="short sequence motif" description="'KMSKS' region" evidence="9">
    <location>
        <begin position="300"/>
        <end position="304"/>
    </location>
</feature>
<comment type="subunit">
    <text evidence="9">Monomer.</text>
</comment>
<keyword evidence="5 9" id="KW-0547">Nucleotide-binding</keyword>
<dbReference type="InterPro" id="IPR014729">
    <property type="entry name" value="Rossmann-like_a/b/a_fold"/>
</dbReference>
<evidence type="ECO:0000256" key="1">
    <source>
        <dbReference type="ARBA" id="ARBA00003314"/>
    </source>
</evidence>
<reference evidence="12 13" key="1">
    <citation type="journal article" date="2020" name="Nat. Microbiol.">
        <title>Lysogenic host-virus interactions in SAR11 marine bacteria.</title>
        <authorList>
            <person name="Morris R.M."/>
            <person name="Cain K.R."/>
            <person name="Hvorecny K.L."/>
            <person name="Kollman J.M."/>
        </authorList>
    </citation>
    <scope>NUCLEOTIDE SEQUENCE [LARGE SCALE GENOMIC DNA]</scope>
    <source>
        <strain evidence="12 13">NP1</strain>
    </source>
</reference>
<comment type="caution">
    <text evidence="9">Lacks conserved residue(s) required for the propagation of feature annotation.</text>
</comment>
<feature type="domain" description="Methionyl/Leucyl tRNA synthetase" evidence="10">
    <location>
        <begin position="5"/>
        <end position="140"/>
    </location>
</feature>
<evidence type="ECO:0000256" key="9">
    <source>
        <dbReference type="HAMAP-Rule" id="MF_01228"/>
    </source>
</evidence>
<dbReference type="EC" id="6.1.1.10" evidence="9"/>
<gene>
    <name evidence="9" type="primary">metG</name>
    <name evidence="12" type="ORF">E5R92_01015</name>
</gene>
<dbReference type="InterPro" id="IPR041872">
    <property type="entry name" value="Anticodon_Met"/>
</dbReference>
<dbReference type="InterPro" id="IPR023457">
    <property type="entry name" value="Met-tRNA_synth_2"/>
</dbReference>
<keyword evidence="6 9" id="KW-0067">ATP-binding</keyword>
<organism evidence="12 13">
    <name type="scientific">Candidatus Pelagibacter giovannonii</name>
    <dbReference type="NCBI Taxonomy" id="2563896"/>
    <lineage>
        <taxon>Bacteria</taxon>
        <taxon>Pseudomonadati</taxon>
        <taxon>Pseudomonadota</taxon>
        <taxon>Alphaproteobacteria</taxon>
        <taxon>Candidatus Pelagibacterales</taxon>
        <taxon>Candidatus Pelagibacteraceae</taxon>
        <taxon>Candidatus Pelagibacter</taxon>
    </lineage>
</organism>
<dbReference type="GO" id="GO:0006431">
    <property type="term" value="P:methionyl-tRNA aminoacylation"/>
    <property type="evidence" value="ECO:0007669"/>
    <property type="project" value="UniProtKB-UniRule"/>
</dbReference>
<evidence type="ECO:0000256" key="7">
    <source>
        <dbReference type="ARBA" id="ARBA00022917"/>
    </source>
</evidence>
<evidence type="ECO:0000259" key="11">
    <source>
        <dbReference type="Pfam" id="PF19303"/>
    </source>
</evidence>
<evidence type="ECO:0000256" key="2">
    <source>
        <dbReference type="ARBA" id="ARBA00004496"/>
    </source>
</evidence>
<comment type="subcellular location">
    <subcellularLocation>
        <location evidence="2 9">Cytoplasm</location>
    </subcellularLocation>
</comment>
<dbReference type="PANTHER" id="PTHR43326">
    <property type="entry name" value="METHIONYL-TRNA SYNTHETASE"/>
    <property type="match status" value="1"/>
</dbReference>
<evidence type="ECO:0000256" key="5">
    <source>
        <dbReference type="ARBA" id="ARBA00022741"/>
    </source>
</evidence>
<feature type="domain" description="Methionyl/Leucyl tRNA synthetase" evidence="10">
    <location>
        <begin position="150"/>
        <end position="363"/>
    </location>
</feature>
<dbReference type="InterPro" id="IPR015413">
    <property type="entry name" value="Methionyl/Leucyl_tRNA_Synth"/>
</dbReference>
<protein>
    <recommendedName>
        <fullName evidence="9">Methionine--tRNA ligase</fullName>
        <ecNumber evidence="9">6.1.1.10</ecNumber>
    </recommendedName>
    <alternativeName>
        <fullName evidence="9">Methionyl-tRNA synthetase</fullName>
        <shortName evidence="9">MetRS</shortName>
    </alternativeName>
</protein>
<dbReference type="InterPro" id="IPR009080">
    <property type="entry name" value="tRNAsynth_Ia_anticodon-bd"/>
</dbReference>
<dbReference type="Gene3D" id="3.40.50.620">
    <property type="entry name" value="HUPs"/>
    <property type="match status" value="1"/>
</dbReference>
<evidence type="ECO:0000256" key="6">
    <source>
        <dbReference type="ARBA" id="ARBA00022840"/>
    </source>
</evidence>
<dbReference type="PROSITE" id="PS00178">
    <property type="entry name" value="AA_TRNA_LIGASE_I"/>
    <property type="match status" value="1"/>
</dbReference>
<dbReference type="GO" id="GO:0004825">
    <property type="term" value="F:methionine-tRNA ligase activity"/>
    <property type="evidence" value="ECO:0007669"/>
    <property type="project" value="UniProtKB-UniRule"/>
</dbReference>
<keyword evidence="8 9" id="KW-0030">Aminoacyl-tRNA synthetase</keyword>
<dbReference type="Pfam" id="PF19303">
    <property type="entry name" value="Anticodon_3"/>
    <property type="match status" value="1"/>
</dbReference>
<evidence type="ECO:0000256" key="3">
    <source>
        <dbReference type="ARBA" id="ARBA00022490"/>
    </source>
</evidence>
<sequence length="513" mass="59536">MDKNYYITTPIYYPSAKPHMGHAYSSIAADFFARFKRIDGFNVHFLTGTDEHGLKIQRAAEKRNVAPQAFCNEISQTFRDLSKTLNLSNTDFIRTTEERHKKTVQYLWSELEKNDDIYLSKYSGWYSVSDEAFYSDEEITEKENIKIATASGSPVEWIEEESYFFRLSKWQDELLNYYEKNPDFISPKSRKNEVISFVKSGLKDLSISRKAFSWGIKVPNSPDHVIYVWLDALTNYISALNYPDTNDALFKKFWPASVHLIGKDILRFHSVYWPAFLMAAKIPLPKKIYGHGWILSGDEKMSKSKGNILDPLDIIEIYGLDPLRYYLIKEVSFGNDGNISQDRLEDCINSDLANNYGNLCQRVTAFAEKNCSSSVPANKKFNDEDLIMLNKFTDNLNTIRAEIDNQNINFYINFIVSALFEANKYFNDQEPWKKKDDKDRLNTIVYTSLEMIRKISFMLYPIIPSSIEKVLKIFNLDLNAINFESIAKHDYLVSGQPINKINILFKKIEKKDD</sequence>
<dbReference type="SUPFAM" id="SSF47323">
    <property type="entry name" value="Anticodon-binding domain of a subclass of class I aminoacyl-tRNA synthetases"/>
    <property type="match status" value="1"/>
</dbReference>
<comment type="similarity">
    <text evidence="9">Belongs to the class-I aminoacyl-tRNA synthetase family. MetG type 2B subfamily.</text>
</comment>
<dbReference type="PRINTS" id="PR01041">
    <property type="entry name" value="TRNASYNTHMET"/>
</dbReference>
<dbReference type="KEGG" id="peg:E5R92_01015"/>
<keyword evidence="4 9" id="KW-0436">Ligase</keyword>
<dbReference type="InterPro" id="IPR014758">
    <property type="entry name" value="Met-tRNA_synth"/>
</dbReference>
<comment type="catalytic activity">
    <reaction evidence="9">
        <text>tRNA(Met) + L-methionine + ATP = L-methionyl-tRNA(Met) + AMP + diphosphate</text>
        <dbReference type="Rhea" id="RHEA:13481"/>
        <dbReference type="Rhea" id="RHEA-COMP:9667"/>
        <dbReference type="Rhea" id="RHEA-COMP:9698"/>
        <dbReference type="ChEBI" id="CHEBI:30616"/>
        <dbReference type="ChEBI" id="CHEBI:33019"/>
        <dbReference type="ChEBI" id="CHEBI:57844"/>
        <dbReference type="ChEBI" id="CHEBI:78442"/>
        <dbReference type="ChEBI" id="CHEBI:78530"/>
        <dbReference type="ChEBI" id="CHEBI:456215"/>
        <dbReference type="EC" id="6.1.1.10"/>
    </reaction>
</comment>
<dbReference type="Proteomes" id="UP000501094">
    <property type="component" value="Chromosome"/>
</dbReference>
<dbReference type="AlphaFoldDB" id="A0A6H1Q0Q9"/>